<gene>
    <name evidence="1" type="ORF">SLS63_012694</name>
</gene>
<keyword evidence="2" id="KW-1185">Reference proteome</keyword>
<proteinExistence type="predicted"/>
<accession>A0ABR1NQM1</accession>
<protein>
    <submittedName>
        <fullName evidence="1">Uncharacterized protein</fullName>
    </submittedName>
</protein>
<sequence>MAKSIQSFEQWGYVVDANARGFKNVVFPANEKHCNIYHPNAVDPLVPVNTFTVTQDRTLLKIPRAFNNHPDIDARPKAVKLSLRDQIVPYWTLVEGRDLKDLKQIKYTGVIEENLQGHIEQVYDMMGVEDEYQKLTLQPTDPAFQLLLTRTPFMAGVQKMLNEYADKFGGKRIASCHFDPVGGFDIFDFTINLT</sequence>
<organism evidence="1 2">
    <name type="scientific">Diaporthe eres</name>
    <name type="common">Phomopsis oblonga</name>
    <dbReference type="NCBI Taxonomy" id="83184"/>
    <lineage>
        <taxon>Eukaryota</taxon>
        <taxon>Fungi</taxon>
        <taxon>Dikarya</taxon>
        <taxon>Ascomycota</taxon>
        <taxon>Pezizomycotina</taxon>
        <taxon>Sordariomycetes</taxon>
        <taxon>Sordariomycetidae</taxon>
        <taxon>Diaporthales</taxon>
        <taxon>Diaporthaceae</taxon>
        <taxon>Diaporthe</taxon>
        <taxon>Diaporthe eres species complex</taxon>
    </lineage>
</organism>
<dbReference type="EMBL" id="JAKNSF020000146">
    <property type="protein sequence ID" value="KAK7711261.1"/>
    <property type="molecule type" value="Genomic_DNA"/>
</dbReference>
<evidence type="ECO:0000313" key="2">
    <source>
        <dbReference type="Proteomes" id="UP001430848"/>
    </source>
</evidence>
<evidence type="ECO:0000313" key="1">
    <source>
        <dbReference type="EMBL" id="KAK7711261.1"/>
    </source>
</evidence>
<comment type="caution">
    <text evidence="1">The sequence shown here is derived from an EMBL/GenBank/DDBJ whole genome shotgun (WGS) entry which is preliminary data.</text>
</comment>
<reference evidence="1 2" key="1">
    <citation type="submission" date="2024-02" db="EMBL/GenBank/DDBJ databases">
        <title>De novo assembly and annotation of 12 fungi associated with fruit tree decline syndrome in Ontario, Canada.</title>
        <authorList>
            <person name="Sulman M."/>
            <person name="Ellouze W."/>
            <person name="Ilyukhin E."/>
        </authorList>
    </citation>
    <scope>NUCLEOTIDE SEQUENCE [LARGE SCALE GENOMIC DNA]</scope>
    <source>
        <strain evidence="1 2">M169</strain>
    </source>
</reference>
<name>A0ABR1NQM1_DIAER</name>
<dbReference type="Proteomes" id="UP001430848">
    <property type="component" value="Unassembled WGS sequence"/>
</dbReference>